<dbReference type="PANTHER" id="PTHR38683">
    <property type="entry name" value="CHORISMATE PYRUVATE-LYASE"/>
    <property type="match status" value="1"/>
</dbReference>
<proteinExistence type="inferred from homology"/>
<sequence length="184" mass="21148">MNPLSHQREPHWRDAKQVSWQLPKPLMPWLLDEGSLTARLIEHSKRAFDVELLQQGWGEGFVGEYRLLNSPLRQKMLVREVILRGAGRPWVFARSLVPVTSLQGRLKALKQLDNRPLGALLFQDPHMARGPIQVAEILPEHGYLHPQAQSVQPTPLWGRRSVFYLDQQPLLVSEVFLPEFLSTL</sequence>
<gene>
    <name evidence="4" type="primary">ubiC</name>
    <name evidence="5" type="ORF">FHS30_003076</name>
</gene>
<evidence type="ECO:0000256" key="3">
    <source>
        <dbReference type="ARBA" id="ARBA00023239"/>
    </source>
</evidence>
<name>A0A839UQ04_9GAMM</name>
<keyword evidence="3 4" id="KW-0456">Lyase</keyword>
<feature type="binding site" evidence="4">
    <location>
        <position position="117"/>
    </location>
    <ligand>
        <name>substrate</name>
    </ligand>
</feature>
<dbReference type="UniPathway" id="UPA00232"/>
<evidence type="ECO:0000256" key="2">
    <source>
        <dbReference type="ARBA" id="ARBA00022688"/>
    </source>
</evidence>
<dbReference type="EMBL" id="JACHXZ010000004">
    <property type="protein sequence ID" value="MBB3169863.1"/>
    <property type="molecule type" value="Genomic_DNA"/>
</dbReference>
<reference evidence="5 6" key="1">
    <citation type="submission" date="2020-08" db="EMBL/GenBank/DDBJ databases">
        <title>Genomic Encyclopedia of Type Strains, Phase III (KMG-III): the genomes of soil and plant-associated and newly described type strains.</title>
        <authorList>
            <person name="Whitman W."/>
        </authorList>
    </citation>
    <scope>NUCLEOTIDE SEQUENCE [LARGE SCALE GENOMIC DNA]</scope>
    <source>
        <strain evidence="5 6">CECT 8571</strain>
    </source>
</reference>
<dbReference type="GO" id="GO:0006744">
    <property type="term" value="P:ubiquinone biosynthetic process"/>
    <property type="evidence" value="ECO:0007669"/>
    <property type="project" value="UniProtKB-UniRule"/>
</dbReference>
<dbReference type="Gene3D" id="3.40.1410.10">
    <property type="entry name" value="Chorismate lyase-like"/>
    <property type="match status" value="1"/>
</dbReference>
<evidence type="ECO:0000313" key="5">
    <source>
        <dbReference type="EMBL" id="MBB3169863.1"/>
    </source>
</evidence>
<feature type="binding site" evidence="4">
    <location>
        <position position="174"/>
    </location>
    <ligand>
        <name>substrate</name>
    </ligand>
</feature>
<dbReference type="GO" id="GO:0005829">
    <property type="term" value="C:cytosol"/>
    <property type="evidence" value="ECO:0007669"/>
    <property type="project" value="TreeGrafter"/>
</dbReference>
<dbReference type="InterPro" id="IPR007440">
    <property type="entry name" value="Chorismate--pyruvate_lyase"/>
</dbReference>
<evidence type="ECO:0000256" key="1">
    <source>
        <dbReference type="ARBA" id="ARBA00022490"/>
    </source>
</evidence>
<dbReference type="EC" id="4.1.3.40" evidence="4"/>
<dbReference type="AlphaFoldDB" id="A0A839UQ04"/>
<comment type="caution">
    <text evidence="5">The sequence shown here is derived from an EMBL/GenBank/DDBJ whole genome shotgun (WGS) entry which is preliminary data.</text>
</comment>
<keyword evidence="2 4" id="KW-0831">Ubiquinone biosynthesis</keyword>
<evidence type="ECO:0000313" key="6">
    <source>
        <dbReference type="Proteomes" id="UP000559987"/>
    </source>
</evidence>
<accession>A0A839UQ04</accession>
<dbReference type="Pfam" id="PF04345">
    <property type="entry name" value="Chor_lyase"/>
    <property type="match status" value="1"/>
</dbReference>
<comment type="pathway">
    <text evidence="4">Cofactor biosynthesis; ubiquinone biosynthesis.</text>
</comment>
<comment type="function">
    <text evidence="4">Removes the pyruvyl group from chorismate, with concomitant aromatization of the ring, to provide 4-hydroxybenzoate (4HB) for the ubiquinone pathway.</text>
</comment>
<dbReference type="InterPro" id="IPR028978">
    <property type="entry name" value="Chorismate_lyase_/UTRA_dom_sf"/>
</dbReference>
<dbReference type="GO" id="GO:0008813">
    <property type="term" value="F:chorismate lyase activity"/>
    <property type="evidence" value="ECO:0007669"/>
    <property type="project" value="UniProtKB-UniRule"/>
</dbReference>
<comment type="subcellular location">
    <subcellularLocation>
        <location evidence="4">Cytoplasm</location>
    </subcellularLocation>
</comment>
<dbReference type="RefSeq" id="WP_183911346.1">
    <property type="nucleotide sequence ID" value="NZ_JACHXZ010000004.1"/>
</dbReference>
<evidence type="ECO:0000256" key="4">
    <source>
        <dbReference type="HAMAP-Rule" id="MF_01632"/>
    </source>
</evidence>
<organism evidence="5 6">
    <name type="scientific">Simiduia aestuariiviva</name>
    <dbReference type="NCBI Taxonomy" id="1510459"/>
    <lineage>
        <taxon>Bacteria</taxon>
        <taxon>Pseudomonadati</taxon>
        <taxon>Pseudomonadota</taxon>
        <taxon>Gammaproteobacteria</taxon>
        <taxon>Cellvibrionales</taxon>
        <taxon>Cellvibrionaceae</taxon>
        <taxon>Simiduia</taxon>
    </lineage>
</organism>
<comment type="catalytic activity">
    <reaction evidence="4">
        <text>chorismate = 4-hydroxybenzoate + pyruvate</text>
        <dbReference type="Rhea" id="RHEA:16505"/>
        <dbReference type="ChEBI" id="CHEBI:15361"/>
        <dbReference type="ChEBI" id="CHEBI:17879"/>
        <dbReference type="ChEBI" id="CHEBI:29748"/>
        <dbReference type="EC" id="4.1.3.40"/>
    </reaction>
</comment>
<keyword evidence="4 5" id="KW-0670">Pyruvate</keyword>
<protein>
    <recommendedName>
        <fullName evidence="4">Probable chorismate pyruvate-lyase</fullName>
        <shortName evidence="4">CL</shortName>
        <shortName evidence="4">CPL</shortName>
        <ecNumber evidence="4">4.1.3.40</ecNumber>
    </recommendedName>
</protein>
<comment type="caution">
    <text evidence="4">Lacks conserved residue(s) required for the propagation of feature annotation.</text>
</comment>
<dbReference type="PANTHER" id="PTHR38683:SF1">
    <property type="entry name" value="CHORISMATE PYRUVATE-LYASE"/>
    <property type="match status" value="1"/>
</dbReference>
<keyword evidence="6" id="KW-1185">Reference proteome</keyword>
<dbReference type="GO" id="GO:0042866">
    <property type="term" value="P:pyruvate biosynthetic process"/>
    <property type="evidence" value="ECO:0007669"/>
    <property type="project" value="UniProtKB-UniRule"/>
</dbReference>
<comment type="similarity">
    <text evidence="4">Belongs to the UbiC family.</text>
</comment>
<feature type="binding site" evidence="4">
    <location>
        <position position="79"/>
    </location>
    <ligand>
        <name>substrate</name>
    </ligand>
</feature>
<dbReference type="HAMAP" id="MF_01632">
    <property type="entry name" value="UbiC"/>
    <property type="match status" value="1"/>
</dbReference>
<dbReference type="SUPFAM" id="SSF64288">
    <property type="entry name" value="Chorismate lyase-like"/>
    <property type="match status" value="1"/>
</dbReference>
<dbReference type="Proteomes" id="UP000559987">
    <property type="component" value="Unassembled WGS sequence"/>
</dbReference>
<keyword evidence="1 4" id="KW-0963">Cytoplasm</keyword>